<proteinExistence type="predicted"/>
<name>A0A2U2DMM9_9HYPH</name>
<dbReference type="Gene3D" id="1.10.3130.20">
    <property type="entry name" value="Phycobilisome linker domain"/>
    <property type="match status" value="1"/>
</dbReference>
<dbReference type="OrthoDB" id="8455559at2"/>
<evidence type="ECO:0000313" key="2">
    <source>
        <dbReference type="EMBL" id="PWE54551.1"/>
    </source>
</evidence>
<dbReference type="InterPro" id="IPR025282">
    <property type="entry name" value="DUF4214"/>
</dbReference>
<reference evidence="2 3" key="1">
    <citation type="submission" date="2018-05" db="EMBL/GenBank/DDBJ databases">
        <title>The draft genome of strain NS-104.</title>
        <authorList>
            <person name="Hang P."/>
            <person name="Jiang J."/>
        </authorList>
    </citation>
    <scope>NUCLEOTIDE SEQUENCE [LARGE SCALE GENOMIC DNA]</scope>
    <source>
        <strain evidence="2 3">NS-104</strain>
    </source>
</reference>
<accession>A0A2U2DMM9</accession>
<dbReference type="InterPro" id="IPR038255">
    <property type="entry name" value="PBS_linker_sf"/>
</dbReference>
<gene>
    <name evidence="2" type="ORF">DEM27_20875</name>
</gene>
<keyword evidence="3" id="KW-1185">Reference proteome</keyword>
<sequence length="103" mass="11197">MASIQGIYLALFGRPADPAGLDYFNGVTNNGLDLSKINGLTGTEEYLSRFTGFANEQIVNALFKAMFGRDADEGGLKFFVGELAAGRLTIENIAIQRFGRRSQ</sequence>
<dbReference type="Proteomes" id="UP000245252">
    <property type="component" value="Unassembled WGS sequence"/>
</dbReference>
<feature type="domain" description="DUF4214" evidence="1">
    <location>
        <begin position="40"/>
        <end position="94"/>
    </location>
</feature>
<protein>
    <recommendedName>
        <fullName evidence="1">DUF4214 domain-containing protein</fullName>
    </recommendedName>
</protein>
<dbReference type="Pfam" id="PF13946">
    <property type="entry name" value="DUF4214"/>
    <property type="match status" value="1"/>
</dbReference>
<evidence type="ECO:0000259" key="1">
    <source>
        <dbReference type="Pfam" id="PF13946"/>
    </source>
</evidence>
<dbReference type="RefSeq" id="WP_109460180.1">
    <property type="nucleotide sequence ID" value="NZ_QFBC01000010.1"/>
</dbReference>
<comment type="caution">
    <text evidence="2">The sequence shown here is derived from an EMBL/GenBank/DDBJ whole genome shotgun (WGS) entry which is preliminary data.</text>
</comment>
<evidence type="ECO:0000313" key="3">
    <source>
        <dbReference type="Proteomes" id="UP000245252"/>
    </source>
</evidence>
<organism evidence="2 3">
    <name type="scientific">Metarhizobium album</name>
    <dbReference type="NCBI Taxonomy" id="2182425"/>
    <lineage>
        <taxon>Bacteria</taxon>
        <taxon>Pseudomonadati</taxon>
        <taxon>Pseudomonadota</taxon>
        <taxon>Alphaproteobacteria</taxon>
        <taxon>Hyphomicrobiales</taxon>
        <taxon>Rhizobiaceae</taxon>
        <taxon>Metarhizobium</taxon>
    </lineage>
</organism>
<dbReference type="EMBL" id="QFBC01000010">
    <property type="protein sequence ID" value="PWE54551.1"/>
    <property type="molecule type" value="Genomic_DNA"/>
</dbReference>
<dbReference type="AlphaFoldDB" id="A0A2U2DMM9"/>